<dbReference type="PROSITE" id="PS00502">
    <property type="entry name" value="POLYGALACTURONASE"/>
    <property type="match status" value="1"/>
</dbReference>
<dbReference type="InterPro" id="IPR000743">
    <property type="entry name" value="Glyco_hydro_28"/>
</dbReference>
<feature type="active site" evidence="8">
    <location>
        <position position="169"/>
    </location>
</feature>
<evidence type="ECO:0000256" key="2">
    <source>
        <dbReference type="ARBA" id="ARBA00008834"/>
    </source>
</evidence>
<dbReference type="SUPFAM" id="SSF51126">
    <property type="entry name" value="Pectin lyase-like"/>
    <property type="match status" value="1"/>
</dbReference>
<keyword evidence="6 9" id="KW-0326">Glycosidase</keyword>
<dbReference type="Pfam" id="PF00295">
    <property type="entry name" value="Glyco_hydro_28"/>
    <property type="match status" value="1"/>
</dbReference>
<proteinExistence type="inferred from homology"/>
<evidence type="ECO:0000256" key="9">
    <source>
        <dbReference type="RuleBase" id="RU361169"/>
    </source>
</evidence>
<name>A0ABS8SJN6_DATST</name>
<organism evidence="11 12">
    <name type="scientific">Datura stramonium</name>
    <name type="common">Jimsonweed</name>
    <name type="synonym">Common thornapple</name>
    <dbReference type="NCBI Taxonomy" id="4076"/>
    <lineage>
        <taxon>Eukaryota</taxon>
        <taxon>Viridiplantae</taxon>
        <taxon>Streptophyta</taxon>
        <taxon>Embryophyta</taxon>
        <taxon>Tracheophyta</taxon>
        <taxon>Spermatophyta</taxon>
        <taxon>Magnoliopsida</taxon>
        <taxon>eudicotyledons</taxon>
        <taxon>Gunneridae</taxon>
        <taxon>Pentapetalae</taxon>
        <taxon>asterids</taxon>
        <taxon>lamiids</taxon>
        <taxon>Solanales</taxon>
        <taxon>Solanaceae</taxon>
        <taxon>Solanoideae</taxon>
        <taxon>Datureae</taxon>
        <taxon>Datura</taxon>
    </lineage>
</organism>
<dbReference type="InterPro" id="IPR006626">
    <property type="entry name" value="PbH1"/>
</dbReference>
<keyword evidence="7" id="KW-0961">Cell wall biogenesis/degradation</keyword>
<comment type="similarity">
    <text evidence="2 9">Belongs to the glycosyl hydrolase 28 family.</text>
</comment>
<evidence type="ECO:0008006" key="13">
    <source>
        <dbReference type="Google" id="ProtNLM"/>
    </source>
</evidence>
<evidence type="ECO:0000256" key="7">
    <source>
        <dbReference type="ARBA" id="ARBA00023316"/>
    </source>
</evidence>
<evidence type="ECO:0000256" key="3">
    <source>
        <dbReference type="ARBA" id="ARBA00022512"/>
    </source>
</evidence>
<comment type="subcellular location">
    <subcellularLocation>
        <location evidence="1">Secreted</location>
        <location evidence="1">Cell wall</location>
    </subcellularLocation>
</comment>
<keyword evidence="12" id="KW-1185">Reference proteome</keyword>
<evidence type="ECO:0000256" key="5">
    <source>
        <dbReference type="ARBA" id="ARBA00022801"/>
    </source>
</evidence>
<dbReference type="EMBL" id="JACEIK010000564">
    <property type="protein sequence ID" value="MCD7459125.1"/>
    <property type="molecule type" value="Genomic_DNA"/>
</dbReference>
<keyword evidence="10" id="KW-0732">Signal</keyword>
<feature type="chain" id="PRO_5046779909" description="Polygalacturonase" evidence="10">
    <location>
        <begin position="23"/>
        <end position="340"/>
    </location>
</feature>
<dbReference type="SMART" id="SM00710">
    <property type="entry name" value="PbH1"/>
    <property type="match status" value="5"/>
</dbReference>
<evidence type="ECO:0000256" key="1">
    <source>
        <dbReference type="ARBA" id="ARBA00004191"/>
    </source>
</evidence>
<protein>
    <recommendedName>
        <fullName evidence="13">Polygalacturonase</fullName>
    </recommendedName>
</protein>
<gene>
    <name evidence="11" type="ORF">HAX54_040164</name>
</gene>
<dbReference type="Gene3D" id="2.160.20.10">
    <property type="entry name" value="Single-stranded right-handed beta-helix, Pectin lyase-like"/>
    <property type="match status" value="1"/>
</dbReference>
<evidence type="ECO:0000313" key="11">
    <source>
        <dbReference type="EMBL" id="MCD7459125.1"/>
    </source>
</evidence>
<evidence type="ECO:0000256" key="10">
    <source>
        <dbReference type="SAM" id="SignalP"/>
    </source>
</evidence>
<evidence type="ECO:0000256" key="4">
    <source>
        <dbReference type="ARBA" id="ARBA00022525"/>
    </source>
</evidence>
<keyword evidence="4" id="KW-0964">Secreted</keyword>
<keyword evidence="5 9" id="KW-0378">Hydrolase</keyword>
<evidence type="ECO:0000256" key="8">
    <source>
        <dbReference type="PROSITE-ProRule" id="PRU10052"/>
    </source>
</evidence>
<dbReference type="InterPro" id="IPR011050">
    <property type="entry name" value="Pectin_lyase_fold/virulence"/>
</dbReference>
<dbReference type="PANTHER" id="PTHR31375">
    <property type="match status" value="1"/>
</dbReference>
<dbReference type="Proteomes" id="UP000823775">
    <property type="component" value="Unassembled WGS sequence"/>
</dbReference>
<dbReference type="InterPro" id="IPR012334">
    <property type="entry name" value="Pectin_lyas_fold"/>
</dbReference>
<evidence type="ECO:0000256" key="6">
    <source>
        <dbReference type="ARBA" id="ARBA00023295"/>
    </source>
</evidence>
<reference evidence="11 12" key="1">
    <citation type="journal article" date="2021" name="BMC Genomics">
        <title>Datura genome reveals duplications of psychoactive alkaloid biosynthetic genes and high mutation rate following tissue culture.</title>
        <authorList>
            <person name="Rajewski A."/>
            <person name="Carter-House D."/>
            <person name="Stajich J."/>
            <person name="Litt A."/>
        </authorList>
    </citation>
    <scope>NUCLEOTIDE SEQUENCE [LARGE SCALE GENOMIC DNA]</scope>
    <source>
        <strain evidence="11">AR-01</strain>
    </source>
</reference>
<evidence type="ECO:0000313" key="12">
    <source>
        <dbReference type="Proteomes" id="UP000823775"/>
    </source>
</evidence>
<comment type="caution">
    <text evidence="11">The sequence shown here is derived from an EMBL/GenBank/DDBJ whole genome shotgun (WGS) entry which is preliminary data.</text>
</comment>
<sequence>MASKFCLDIALILGFFCVCIHAQEKVFNVLSYGAKADGKTDNSMHINGLEIKGHGILDGQGAYAWRKPQCTNLPFTLGFYFINNAIVHDIHSINSKGLHINVFSSNNVKFRHVHITAPGDSPNTDGIHIGYSTNIHILDSDIGTGDDCISMIEGSKSINISGVTCGPGHGISIGSLGKSSNNEIVKDIHVKNCTFIATQNGVRIKTWASMNPGSATTITFEDIIMQKAWNPIFIDQHYCPASPCNSPESSVQIKDVTFNNIRGSSSSVAAVTLNCSALFPCQGIILNDINLVYDGPGGPAISSCAHAKGKATGKELPPSCLKSSLDFFSSHKKEMLHHFL</sequence>
<accession>A0ABS8SJN6</accession>
<feature type="signal peptide" evidence="10">
    <location>
        <begin position="1"/>
        <end position="22"/>
    </location>
</feature>
<keyword evidence="3" id="KW-0134">Cell wall</keyword>